<keyword evidence="1" id="KW-0378">Hydrolase</keyword>
<dbReference type="SUPFAM" id="SSF52799">
    <property type="entry name" value="(Phosphotyrosine protein) phosphatases II"/>
    <property type="match status" value="2"/>
</dbReference>
<evidence type="ECO:0000259" key="4">
    <source>
        <dbReference type="PROSITE" id="PS50054"/>
    </source>
</evidence>
<dbReference type="GeneID" id="28721572"/>
<dbReference type="PROSITE" id="PS50056">
    <property type="entry name" value="TYR_PHOSPHATASE_2"/>
    <property type="match status" value="1"/>
</dbReference>
<keyword evidence="2" id="KW-0904">Protein phosphatase</keyword>
<dbReference type="InterPro" id="IPR053239">
    <property type="entry name" value="Dual_spec_PTase"/>
</dbReference>
<feature type="region of interest" description="Disordered" evidence="3">
    <location>
        <begin position="1"/>
        <end position="30"/>
    </location>
</feature>
<organism evidence="6 7">
    <name type="scientific">Eremothecium sinecaudum</name>
    <dbReference type="NCBI Taxonomy" id="45286"/>
    <lineage>
        <taxon>Eukaryota</taxon>
        <taxon>Fungi</taxon>
        <taxon>Dikarya</taxon>
        <taxon>Ascomycota</taxon>
        <taxon>Saccharomycotina</taxon>
        <taxon>Saccharomycetes</taxon>
        <taxon>Saccharomycetales</taxon>
        <taxon>Saccharomycetaceae</taxon>
        <taxon>Eremothecium</taxon>
    </lineage>
</organism>
<dbReference type="InterPro" id="IPR016130">
    <property type="entry name" value="Tyr_Pase_AS"/>
</dbReference>
<dbReference type="InterPro" id="IPR000340">
    <property type="entry name" value="Dual-sp_phosphatase_cat-dom"/>
</dbReference>
<accession>A0A109UVH3</accession>
<reference evidence="6 7" key="1">
    <citation type="submission" date="2016-01" db="EMBL/GenBank/DDBJ databases">
        <title>Genome sequence of the yeast Holleya sinecauda.</title>
        <authorList>
            <person name="Dietrich F.S."/>
        </authorList>
    </citation>
    <scope>NUCLEOTIDE SEQUENCE [LARGE SCALE GENOMIC DNA]</scope>
    <source>
        <strain evidence="6 7">ATCC 58844</strain>
    </source>
</reference>
<name>A0A109UVH3_9SACH</name>
<dbReference type="PROSITE" id="PS00383">
    <property type="entry name" value="TYR_PHOSPHATASE_1"/>
    <property type="match status" value="1"/>
</dbReference>
<dbReference type="GO" id="GO:0033260">
    <property type="term" value="P:nuclear DNA replication"/>
    <property type="evidence" value="ECO:0007669"/>
    <property type="project" value="TreeGrafter"/>
</dbReference>
<dbReference type="STRING" id="45286.A0A109UVH3"/>
<evidence type="ECO:0000256" key="1">
    <source>
        <dbReference type="ARBA" id="ARBA00022801"/>
    </source>
</evidence>
<dbReference type="InterPro" id="IPR003595">
    <property type="entry name" value="Tyr_Pase_cat"/>
</dbReference>
<evidence type="ECO:0000313" key="7">
    <source>
        <dbReference type="Proteomes" id="UP000243052"/>
    </source>
</evidence>
<dbReference type="SMART" id="SM00404">
    <property type="entry name" value="PTPc_motif"/>
    <property type="match status" value="1"/>
</dbReference>
<keyword evidence="7" id="KW-1185">Reference proteome</keyword>
<dbReference type="GO" id="GO:0005634">
    <property type="term" value="C:nucleus"/>
    <property type="evidence" value="ECO:0007669"/>
    <property type="project" value="GOC"/>
</dbReference>
<dbReference type="RefSeq" id="XP_017986292.1">
    <property type="nucleotide sequence ID" value="XM_018130803.1"/>
</dbReference>
<dbReference type="InterPro" id="IPR020422">
    <property type="entry name" value="TYR_PHOSPHATASE_DUAL_dom"/>
</dbReference>
<dbReference type="EMBL" id="CP014242">
    <property type="protein sequence ID" value="AMD19296.1"/>
    <property type="molecule type" value="Genomic_DNA"/>
</dbReference>
<protein>
    <submittedName>
        <fullName evidence="6">HBR395Cp</fullName>
    </submittedName>
</protein>
<dbReference type="Pfam" id="PF00782">
    <property type="entry name" value="DSPc"/>
    <property type="match status" value="1"/>
</dbReference>
<dbReference type="GO" id="GO:0008138">
    <property type="term" value="F:protein tyrosine/serine/threonine phosphatase activity"/>
    <property type="evidence" value="ECO:0007669"/>
    <property type="project" value="TreeGrafter"/>
</dbReference>
<dbReference type="PANTHER" id="PTHR47550:SF1">
    <property type="entry name" value="DUAL SPECIFICITY PROTEIN PHOSPHATASE PPS1"/>
    <property type="match status" value="1"/>
</dbReference>
<dbReference type="SMART" id="SM00195">
    <property type="entry name" value="DSPc"/>
    <property type="match status" value="1"/>
</dbReference>
<dbReference type="AlphaFoldDB" id="A0A109UVH3"/>
<evidence type="ECO:0000256" key="2">
    <source>
        <dbReference type="ARBA" id="ARBA00022912"/>
    </source>
</evidence>
<feature type="domain" description="Tyrosine-protein phosphatase" evidence="4">
    <location>
        <begin position="559"/>
        <end position="777"/>
    </location>
</feature>
<dbReference type="InterPro" id="IPR000387">
    <property type="entry name" value="Tyr_Pase_dom"/>
</dbReference>
<dbReference type="OrthoDB" id="273181at2759"/>
<evidence type="ECO:0000313" key="6">
    <source>
        <dbReference type="EMBL" id="AMD19296.1"/>
    </source>
</evidence>
<dbReference type="Proteomes" id="UP000243052">
    <property type="component" value="Chromosome ii"/>
</dbReference>
<dbReference type="PANTHER" id="PTHR47550">
    <property type="entry name" value="DUAL SPECIFICITY PROTEIN PHOSPHATASE PPS1"/>
    <property type="match status" value="1"/>
</dbReference>
<evidence type="ECO:0000256" key="3">
    <source>
        <dbReference type="SAM" id="MobiDB-lite"/>
    </source>
</evidence>
<evidence type="ECO:0000259" key="5">
    <source>
        <dbReference type="PROSITE" id="PS50056"/>
    </source>
</evidence>
<proteinExistence type="predicted"/>
<dbReference type="InterPro" id="IPR029021">
    <property type="entry name" value="Prot-tyrosine_phosphatase-like"/>
</dbReference>
<dbReference type="PROSITE" id="PS50054">
    <property type="entry name" value="TYR_PHOSPHATASE_DUAL"/>
    <property type="match status" value="1"/>
</dbReference>
<feature type="domain" description="Tyrosine specific protein phosphatases" evidence="5">
    <location>
        <begin position="692"/>
        <end position="764"/>
    </location>
</feature>
<sequence length="803" mass="91299">MSSDRNQAKRQDIGEKLSFGEDRPQEDLGRHEFTPISAEETFKLFNLQRQVALPDADVMFPWLHGLAKCRSPPKTDKFQLSIISSQTLQAGMIENSGILKSSIDLNELLLNLKDPTQDLRSIVATEIKEYGVLTGVNTFESEVNEVIEACKTYQLLPFLLTDNLKQFRYGKKNKLGEDCGMHDMAWKQPVLFRRFDLQPAKHLEMSKIAVIYCLSPQHPNECLCHYAGIMVRWASRFVLLNYVDYPENELDIRVLDPNDSIPRELIGTIPMSNKAVEKSHQTRLASKFDLASFNNWERDLLYKERLEISKMSSVKKIAPSLCCGNSTDYEILYLGLTDNCTSNSRSYYSYDNTVVTLHDLDCESSDNPDFDSKLFNLIPKDCVNCGLFIHCAEAVGIPDRKQIENHLSDIDKSPIHLKFPSSGSIGLGSLTLESIKSLVNLCHYIHQFHLKTNMFTLIYCSDGYTESSFLLVAYLIFIWDLSLDEVLLRLTDNPGRPFFLFPIDMQILGHLQLLLQDKSPLRHPERTSEPITVEPELFSKMFFSKPCQDEKILHMKGPLPSRILPHLYLGSSEHAHHPKLLQDLQIRNIVSVGVDVSWLQLDSASTTGTNSHESRSSSAESKLDGGLYSSAVKNSNLETLKSAAHKNIFSRNRRKVQELPNAGEQSCTKTTLTTKDGFNVYHISELGDNGADSMLSQLDQILSFIDECHKRNEKVLVHCMVGVSRSATVCIAECMKELNCGVVQAYLFVRVRRLNIIIQPNLMFIYELLKWQELNHPDAMKIDWHILCRAIAELNSNYIQDLF</sequence>
<gene>
    <name evidence="6" type="ORF">AW171_hschr21119</name>
</gene>
<dbReference type="Gene3D" id="3.90.190.10">
    <property type="entry name" value="Protein tyrosine phosphatase superfamily"/>
    <property type="match status" value="1"/>
</dbReference>